<evidence type="ECO:0000313" key="2">
    <source>
        <dbReference type="Proteomes" id="UP000789366"/>
    </source>
</evidence>
<keyword evidence="2" id="KW-1185">Reference proteome</keyword>
<evidence type="ECO:0000313" key="1">
    <source>
        <dbReference type="EMBL" id="CAG8481164.1"/>
    </source>
</evidence>
<gene>
    <name evidence="1" type="ORF">SPELUC_LOCUS2135</name>
</gene>
<accession>A0ACA9KLP5</accession>
<name>A0ACA9KLP5_9GLOM</name>
<sequence>ITSLGHHWDNSLASLVYEFEETKIYSATKLDQFESIKIISTSKEIVGVNDFIALINIIQNAMVV</sequence>
<organism evidence="1 2">
    <name type="scientific">Cetraspora pellucida</name>
    <dbReference type="NCBI Taxonomy" id="1433469"/>
    <lineage>
        <taxon>Eukaryota</taxon>
        <taxon>Fungi</taxon>
        <taxon>Fungi incertae sedis</taxon>
        <taxon>Mucoromycota</taxon>
        <taxon>Glomeromycotina</taxon>
        <taxon>Glomeromycetes</taxon>
        <taxon>Diversisporales</taxon>
        <taxon>Gigasporaceae</taxon>
        <taxon>Cetraspora</taxon>
    </lineage>
</organism>
<protein>
    <submittedName>
        <fullName evidence="1">8927_t:CDS:1</fullName>
    </submittedName>
</protein>
<dbReference type="Proteomes" id="UP000789366">
    <property type="component" value="Unassembled WGS sequence"/>
</dbReference>
<reference evidence="1" key="1">
    <citation type="submission" date="2021-06" db="EMBL/GenBank/DDBJ databases">
        <authorList>
            <person name="Kallberg Y."/>
            <person name="Tangrot J."/>
            <person name="Rosling A."/>
        </authorList>
    </citation>
    <scope>NUCLEOTIDE SEQUENCE</scope>
    <source>
        <strain evidence="1">28 12/20/2015</strain>
    </source>
</reference>
<proteinExistence type="predicted"/>
<feature type="non-terminal residue" evidence="1">
    <location>
        <position position="1"/>
    </location>
</feature>
<dbReference type="EMBL" id="CAJVPW010001326">
    <property type="protein sequence ID" value="CAG8481164.1"/>
    <property type="molecule type" value="Genomic_DNA"/>
</dbReference>
<comment type="caution">
    <text evidence="1">The sequence shown here is derived from an EMBL/GenBank/DDBJ whole genome shotgun (WGS) entry which is preliminary data.</text>
</comment>